<organism evidence="2 3">
    <name type="scientific">Nocardia ninae NBRC 108245</name>
    <dbReference type="NCBI Taxonomy" id="1210091"/>
    <lineage>
        <taxon>Bacteria</taxon>
        <taxon>Bacillati</taxon>
        <taxon>Actinomycetota</taxon>
        <taxon>Actinomycetes</taxon>
        <taxon>Mycobacteriales</taxon>
        <taxon>Nocardiaceae</taxon>
        <taxon>Nocardia</taxon>
    </lineage>
</organism>
<dbReference type="OrthoDB" id="9791637at2"/>
<protein>
    <recommendedName>
        <fullName evidence="1">Cupin type-2 domain-containing protein</fullName>
    </recommendedName>
</protein>
<name>A0A511MKY1_9NOCA</name>
<dbReference type="InterPro" id="IPR053146">
    <property type="entry name" value="QDO-like"/>
</dbReference>
<dbReference type="PANTHER" id="PTHR36440">
    <property type="entry name" value="PUTATIVE (AFU_ORTHOLOGUE AFUA_8G07350)-RELATED"/>
    <property type="match status" value="1"/>
</dbReference>
<evidence type="ECO:0000313" key="3">
    <source>
        <dbReference type="Proteomes" id="UP000321424"/>
    </source>
</evidence>
<proteinExistence type="predicted"/>
<reference evidence="2 3" key="1">
    <citation type="submission" date="2019-07" db="EMBL/GenBank/DDBJ databases">
        <title>Whole genome shotgun sequence of Nocardia ninae NBRC 108245.</title>
        <authorList>
            <person name="Hosoyama A."/>
            <person name="Uohara A."/>
            <person name="Ohji S."/>
            <person name="Ichikawa N."/>
        </authorList>
    </citation>
    <scope>NUCLEOTIDE SEQUENCE [LARGE SCALE GENOMIC DNA]</scope>
    <source>
        <strain evidence="2 3">NBRC 108245</strain>
    </source>
</reference>
<dbReference type="InterPro" id="IPR013096">
    <property type="entry name" value="Cupin_2"/>
</dbReference>
<dbReference type="AlphaFoldDB" id="A0A511MKY1"/>
<keyword evidence="3" id="KW-1185">Reference proteome</keyword>
<gene>
    <name evidence="2" type="ORF">NN4_58090</name>
</gene>
<dbReference type="RefSeq" id="WP_147137991.1">
    <property type="nucleotide sequence ID" value="NZ_BJXA01000048.1"/>
</dbReference>
<feature type="domain" description="Cupin type-2" evidence="1">
    <location>
        <begin position="48"/>
        <end position="112"/>
    </location>
</feature>
<comment type="caution">
    <text evidence="2">The sequence shown here is derived from an EMBL/GenBank/DDBJ whole genome shotgun (WGS) entry which is preliminary data.</text>
</comment>
<evidence type="ECO:0000259" key="1">
    <source>
        <dbReference type="Pfam" id="PF07883"/>
    </source>
</evidence>
<dbReference type="InterPro" id="IPR011051">
    <property type="entry name" value="RmlC_Cupin_sf"/>
</dbReference>
<sequence>MENLDIPALVAVLPGEGETVHIPGFGATYKLYGQHTNGVMSIVEHPFDVGTITPPHMHSREDEYSIVLEGRIGFRSDDTEVVLDAGGYIIKPRGEMHAMWNASDVPGRIIEIIIPGGFETYFRDLAALIADATATDESFTALATRYGLTYGHPDWLDDVIERYHLNPLVPRGSR</sequence>
<dbReference type="SUPFAM" id="SSF51182">
    <property type="entry name" value="RmlC-like cupins"/>
    <property type="match status" value="1"/>
</dbReference>
<dbReference type="PANTHER" id="PTHR36440:SF1">
    <property type="entry name" value="PUTATIVE (AFU_ORTHOLOGUE AFUA_8G07350)-RELATED"/>
    <property type="match status" value="1"/>
</dbReference>
<dbReference type="InterPro" id="IPR014710">
    <property type="entry name" value="RmlC-like_jellyroll"/>
</dbReference>
<dbReference type="Gene3D" id="2.60.120.10">
    <property type="entry name" value="Jelly Rolls"/>
    <property type="match status" value="1"/>
</dbReference>
<dbReference type="Pfam" id="PF07883">
    <property type="entry name" value="Cupin_2"/>
    <property type="match status" value="1"/>
</dbReference>
<dbReference type="Proteomes" id="UP000321424">
    <property type="component" value="Unassembled WGS sequence"/>
</dbReference>
<accession>A0A511MKY1</accession>
<evidence type="ECO:0000313" key="2">
    <source>
        <dbReference type="EMBL" id="GEM41290.1"/>
    </source>
</evidence>
<dbReference type="EMBL" id="BJXA01000048">
    <property type="protein sequence ID" value="GEM41290.1"/>
    <property type="molecule type" value="Genomic_DNA"/>
</dbReference>